<comment type="caution">
    <text evidence="2">The sequence shown here is derived from an EMBL/GenBank/DDBJ whole genome shotgun (WGS) entry which is preliminary data.</text>
</comment>
<proteinExistence type="predicted"/>
<protein>
    <recommendedName>
        <fullName evidence="1">Ricin B lectin domain-containing protein</fullName>
    </recommendedName>
</protein>
<organism evidence="2 3">
    <name type="scientific">Paramuricea clavata</name>
    <name type="common">Red gorgonian</name>
    <name type="synonym">Violescent sea-whip</name>
    <dbReference type="NCBI Taxonomy" id="317549"/>
    <lineage>
        <taxon>Eukaryota</taxon>
        <taxon>Metazoa</taxon>
        <taxon>Cnidaria</taxon>
        <taxon>Anthozoa</taxon>
        <taxon>Octocorallia</taxon>
        <taxon>Malacalcyonacea</taxon>
        <taxon>Plexauridae</taxon>
        <taxon>Paramuricea</taxon>
    </lineage>
</organism>
<evidence type="ECO:0000313" key="2">
    <source>
        <dbReference type="EMBL" id="CAB4037506.1"/>
    </source>
</evidence>
<dbReference type="InterPro" id="IPR000772">
    <property type="entry name" value="Ricin_B_lectin"/>
</dbReference>
<dbReference type="CDD" id="cd23385">
    <property type="entry name" value="beta-trefoil_Ricin_MRC-like"/>
    <property type="match status" value="1"/>
</dbReference>
<dbReference type="AlphaFoldDB" id="A0A6S7JX77"/>
<gene>
    <name evidence="2" type="ORF">PACLA_8A040157</name>
</gene>
<reference evidence="2" key="1">
    <citation type="submission" date="2020-04" db="EMBL/GenBank/DDBJ databases">
        <authorList>
            <person name="Alioto T."/>
            <person name="Alioto T."/>
            <person name="Gomez Garrido J."/>
        </authorList>
    </citation>
    <scope>NUCLEOTIDE SEQUENCE</scope>
    <source>
        <strain evidence="2">A484AB</strain>
    </source>
</reference>
<dbReference type="OrthoDB" id="6014829at2759"/>
<dbReference type="Pfam" id="PF00652">
    <property type="entry name" value="Ricin_B_lectin"/>
    <property type="match status" value="1"/>
</dbReference>
<dbReference type="SUPFAM" id="SSF50370">
    <property type="entry name" value="Ricin B-like lectins"/>
    <property type="match status" value="1"/>
</dbReference>
<dbReference type="PROSITE" id="PS50231">
    <property type="entry name" value="RICIN_B_LECTIN"/>
    <property type="match status" value="1"/>
</dbReference>
<sequence>MIQNKQHTKVCITYVRPHNITATTCNSSDSFQRWVWTRHSQLYHVETSKCIQQGKIIFTDETWYLDLQECNMTEKKQKWNCDAPFSIRRLGTKTTAQEVNIYITYENDTILAKVGLNVATATWIRKHQSNTMTEICYSYEFSVVFFPKW</sequence>
<dbReference type="Gene3D" id="2.80.10.50">
    <property type="match status" value="1"/>
</dbReference>
<dbReference type="InterPro" id="IPR035992">
    <property type="entry name" value="Ricin_B-like_lectins"/>
</dbReference>
<keyword evidence="3" id="KW-1185">Reference proteome</keyword>
<evidence type="ECO:0000313" key="3">
    <source>
        <dbReference type="Proteomes" id="UP001152795"/>
    </source>
</evidence>
<dbReference type="Proteomes" id="UP001152795">
    <property type="component" value="Unassembled WGS sequence"/>
</dbReference>
<feature type="domain" description="Ricin B lectin" evidence="1">
    <location>
        <begin position="2"/>
        <end position="83"/>
    </location>
</feature>
<dbReference type="EMBL" id="CACRXK020023172">
    <property type="protein sequence ID" value="CAB4037506.1"/>
    <property type="molecule type" value="Genomic_DNA"/>
</dbReference>
<evidence type="ECO:0000259" key="1">
    <source>
        <dbReference type="Pfam" id="PF00652"/>
    </source>
</evidence>
<name>A0A6S7JX77_PARCT</name>
<accession>A0A6S7JX77</accession>